<dbReference type="EMBL" id="HACG01049761">
    <property type="protein sequence ID" value="CEK96626.1"/>
    <property type="molecule type" value="Transcribed_RNA"/>
</dbReference>
<organism evidence="1">
    <name type="scientific">Arion vulgaris</name>
    <dbReference type="NCBI Taxonomy" id="1028688"/>
    <lineage>
        <taxon>Eukaryota</taxon>
        <taxon>Metazoa</taxon>
        <taxon>Spiralia</taxon>
        <taxon>Lophotrochozoa</taxon>
        <taxon>Mollusca</taxon>
        <taxon>Gastropoda</taxon>
        <taxon>Heterobranchia</taxon>
        <taxon>Euthyneura</taxon>
        <taxon>Panpulmonata</taxon>
        <taxon>Eupulmonata</taxon>
        <taxon>Stylommatophora</taxon>
        <taxon>Helicina</taxon>
        <taxon>Arionoidea</taxon>
        <taxon>Arionidae</taxon>
        <taxon>Arion</taxon>
    </lineage>
</organism>
<evidence type="ECO:0000313" key="1">
    <source>
        <dbReference type="EMBL" id="CEK96626.1"/>
    </source>
</evidence>
<feature type="non-terminal residue" evidence="1">
    <location>
        <position position="65"/>
    </location>
</feature>
<reference evidence="1" key="1">
    <citation type="submission" date="2014-12" db="EMBL/GenBank/DDBJ databases">
        <title>Insight into the proteome of Arion vulgaris.</title>
        <authorList>
            <person name="Aradska J."/>
            <person name="Bulat T."/>
            <person name="Smidak R."/>
            <person name="Sarate P."/>
            <person name="Gangsoo J."/>
            <person name="Sialana F."/>
            <person name="Bilban M."/>
            <person name="Lubec G."/>
        </authorList>
    </citation>
    <scope>NUCLEOTIDE SEQUENCE</scope>
    <source>
        <tissue evidence="1">Skin</tissue>
    </source>
</reference>
<accession>A0A0B7BW82</accession>
<dbReference type="AlphaFoldDB" id="A0A0B7BW82"/>
<gene>
    <name evidence="1" type="primary">ORF212787</name>
</gene>
<protein>
    <submittedName>
        <fullName evidence="1">Uncharacterized protein</fullName>
    </submittedName>
</protein>
<sequence length="65" mass="7788">MLSCMKLERESHARVLKHFVPICELIICVKHKMYYLVCQALFVDCEYYSVISYIFPPIQKNLNFQ</sequence>
<proteinExistence type="predicted"/>
<name>A0A0B7BW82_9EUPU</name>